<evidence type="ECO:0000313" key="3">
    <source>
        <dbReference type="Proteomes" id="UP001233999"/>
    </source>
</evidence>
<reference evidence="2" key="1">
    <citation type="journal article" date="2023" name="IScience">
        <title>Live-bearing cockroach genome reveals convergent evolutionary mechanisms linked to viviparity in insects and beyond.</title>
        <authorList>
            <person name="Fouks B."/>
            <person name="Harrison M.C."/>
            <person name="Mikhailova A.A."/>
            <person name="Marchal E."/>
            <person name="English S."/>
            <person name="Carruthers M."/>
            <person name="Jennings E.C."/>
            <person name="Chiamaka E.L."/>
            <person name="Frigard R.A."/>
            <person name="Pippel M."/>
            <person name="Attardo G.M."/>
            <person name="Benoit J.B."/>
            <person name="Bornberg-Bauer E."/>
            <person name="Tobe S.S."/>
        </authorList>
    </citation>
    <scope>NUCLEOTIDE SEQUENCE</scope>
    <source>
        <strain evidence="2">Stay&amp;Tobe</strain>
    </source>
</reference>
<dbReference type="EMBL" id="JASPKZ010007823">
    <property type="protein sequence ID" value="KAJ9582139.1"/>
    <property type="molecule type" value="Genomic_DNA"/>
</dbReference>
<evidence type="ECO:0000313" key="2">
    <source>
        <dbReference type="EMBL" id="KAJ9582139.1"/>
    </source>
</evidence>
<organism evidence="2 3">
    <name type="scientific">Diploptera punctata</name>
    <name type="common">Pacific beetle cockroach</name>
    <dbReference type="NCBI Taxonomy" id="6984"/>
    <lineage>
        <taxon>Eukaryota</taxon>
        <taxon>Metazoa</taxon>
        <taxon>Ecdysozoa</taxon>
        <taxon>Arthropoda</taxon>
        <taxon>Hexapoda</taxon>
        <taxon>Insecta</taxon>
        <taxon>Pterygota</taxon>
        <taxon>Neoptera</taxon>
        <taxon>Polyneoptera</taxon>
        <taxon>Dictyoptera</taxon>
        <taxon>Blattodea</taxon>
        <taxon>Blaberoidea</taxon>
        <taxon>Blaberidae</taxon>
        <taxon>Diplopterinae</taxon>
        <taxon>Diploptera</taxon>
    </lineage>
</organism>
<dbReference type="AlphaFoldDB" id="A0AAD7ZK06"/>
<name>A0AAD7ZK06_DIPPU</name>
<feature type="transmembrane region" description="Helical" evidence="1">
    <location>
        <begin position="31"/>
        <end position="51"/>
    </location>
</feature>
<keyword evidence="1" id="KW-1133">Transmembrane helix</keyword>
<feature type="non-terminal residue" evidence="2">
    <location>
        <position position="107"/>
    </location>
</feature>
<keyword evidence="3" id="KW-1185">Reference proteome</keyword>
<reference evidence="2" key="2">
    <citation type="submission" date="2023-05" db="EMBL/GenBank/DDBJ databases">
        <authorList>
            <person name="Fouks B."/>
        </authorList>
    </citation>
    <scope>NUCLEOTIDE SEQUENCE</scope>
    <source>
        <strain evidence="2">Stay&amp;Tobe</strain>
        <tissue evidence="2">Testes</tissue>
    </source>
</reference>
<sequence>FSTSPLFLHSLCVLCLHISIPYIPDFYQSSIFTIFFLFSVLLNFFVYHFFTKLCSFATSIMLLKAAILTRKMFYGWLDFLGLNSVLTRISLYIHINSYKLRKHNMSE</sequence>
<feature type="non-terminal residue" evidence="2">
    <location>
        <position position="1"/>
    </location>
</feature>
<evidence type="ECO:0000256" key="1">
    <source>
        <dbReference type="SAM" id="Phobius"/>
    </source>
</evidence>
<accession>A0AAD7ZK06</accession>
<feature type="transmembrane region" description="Helical" evidence="1">
    <location>
        <begin position="72"/>
        <end position="95"/>
    </location>
</feature>
<comment type="caution">
    <text evidence="2">The sequence shown here is derived from an EMBL/GenBank/DDBJ whole genome shotgun (WGS) entry which is preliminary data.</text>
</comment>
<gene>
    <name evidence="2" type="ORF">L9F63_003516</name>
</gene>
<proteinExistence type="predicted"/>
<protein>
    <submittedName>
        <fullName evidence="2">Uncharacterized protein</fullName>
    </submittedName>
</protein>
<keyword evidence="1" id="KW-0472">Membrane</keyword>
<dbReference type="Proteomes" id="UP001233999">
    <property type="component" value="Unassembled WGS sequence"/>
</dbReference>
<keyword evidence="1" id="KW-0812">Transmembrane</keyword>